<dbReference type="PANTHER" id="PTHR39332:SF7">
    <property type="entry name" value="SRPBCC FAMILY PROTEIN"/>
    <property type="match status" value="1"/>
</dbReference>
<dbReference type="CDD" id="cd07821">
    <property type="entry name" value="PYR_PYL_RCAR_like"/>
    <property type="match status" value="1"/>
</dbReference>
<dbReference type="PANTHER" id="PTHR39332">
    <property type="entry name" value="BLL4707 PROTEIN"/>
    <property type="match status" value="1"/>
</dbReference>
<protein>
    <submittedName>
        <fullName evidence="1">SRPBCC family protein</fullName>
    </submittedName>
</protein>
<dbReference type="Gene3D" id="3.30.530.20">
    <property type="match status" value="1"/>
</dbReference>
<sequence>MQFRKGGEVGQVCVNAQIPAAAQEVWETIRDFGGVDRWAPNIVRLEVRGSGVGALRTATFKDGGRVVERLENLSDATRSLSYAILETPLPMEGCVSSLTVKELGPNRCEVEWYSTFGAKGAAETEVARLLEKIYRVALGRLARLCQRNQTQGD</sequence>
<dbReference type="EMBL" id="DTKJ01000050">
    <property type="protein sequence ID" value="HGZ11970.1"/>
    <property type="molecule type" value="Genomic_DNA"/>
</dbReference>
<name>A0A7C5ALV9_9BACT</name>
<comment type="caution">
    <text evidence="1">The sequence shown here is derived from an EMBL/GenBank/DDBJ whole genome shotgun (WGS) entry which is preliminary data.</text>
</comment>
<evidence type="ECO:0000313" key="1">
    <source>
        <dbReference type="EMBL" id="HGZ11970.1"/>
    </source>
</evidence>
<proteinExistence type="predicted"/>
<dbReference type="SUPFAM" id="SSF55961">
    <property type="entry name" value="Bet v1-like"/>
    <property type="match status" value="1"/>
</dbReference>
<accession>A0A7C5ALV9</accession>
<organism evidence="1">
    <name type="scientific">Desulfobacca acetoxidans</name>
    <dbReference type="NCBI Taxonomy" id="60893"/>
    <lineage>
        <taxon>Bacteria</taxon>
        <taxon>Pseudomonadati</taxon>
        <taxon>Thermodesulfobacteriota</taxon>
        <taxon>Desulfobaccia</taxon>
        <taxon>Desulfobaccales</taxon>
        <taxon>Desulfobaccaceae</taxon>
        <taxon>Desulfobacca</taxon>
    </lineage>
</organism>
<dbReference type="InterPro" id="IPR019587">
    <property type="entry name" value="Polyketide_cyclase/dehydratase"/>
</dbReference>
<gene>
    <name evidence="1" type="ORF">ENW48_07100</name>
</gene>
<dbReference type="InterPro" id="IPR023393">
    <property type="entry name" value="START-like_dom_sf"/>
</dbReference>
<reference evidence="1" key="1">
    <citation type="journal article" date="2020" name="mSystems">
        <title>Genome- and Community-Level Interaction Insights into Carbon Utilization and Element Cycling Functions of Hydrothermarchaeota in Hydrothermal Sediment.</title>
        <authorList>
            <person name="Zhou Z."/>
            <person name="Liu Y."/>
            <person name="Xu W."/>
            <person name="Pan J."/>
            <person name="Luo Z.H."/>
            <person name="Li M."/>
        </authorList>
    </citation>
    <scope>NUCLEOTIDE SEQUENCE [LARGE SCALE GENOMIC DNA]</scope>
    <source>
        <strain evidence="1">SpSt-853</strain>
    </source>
</reference>
<dbReference type="AlphaFoldDB" id="A0A7C5ALV9"/>
<dbReference type="Pfam" id="PF10604">
    <property type="entry name" value="Polyketide_cyc2"/>
    <property type="match status" value="1"/>
</dbReference>